<dbReference type="EMBL" id="VBOY01000039">
    <property type="protein sequence ID" value="TMQ67429.1"/>
    <property type="molecule type" value="Genomic_DNA"/>
</dbReference>
<dbReference type="CDD" id="cd04301">
    <property type="entry name" value="NAT_SF"/>
    <property type="match status" value="1"/>
</dbReference>
<dbReference type="PROSITE" id="PS51186">
    <property type="entry name" value="GNAT"/>
    <property type="match status" value="1"/>
</dbReference>
<keyword evidence="2" id="KW-0808">Transferase</keyword>
<evidence type="ECO:0000313" key="3">
    <source>
        <dbReference type="Proteomes" id="UP000316609"/>
    </source>
</evidence>
<dbReference type="Proteomes" id="UP000316609">
    <property type="component" value="Unassembled WGS sequence"/>
</dbReference>
<dbReference type="InterPro" id="IPR000182">
    <property type="entry name" value="GNAT_dom"/>
</dbReference>
<dbReference type="InterPro" id="IPR041380">
    <property type="entry name" value="Acetyltransf_17"/>
</dbReference>
<dbReference type="InterPro" id="IPR036527">
    <property type="entry name" value="SCP2_sterol-bd_dom_sf"/>
</dbReference>
<dbReference type="GO" id="GO:0034069">
    <property type="term" value="F:aminoglycoside N-acetyltransferase activity"/>
    <property type="evidence" value="ECO:0007669"/>
    <property type="project" value="TreeGrafter"/>
</dbReference>
<reference evidence="2 3" key="1">
    <citation type="journal article" date="2019" name="Nat. Microbiol.">
        <title>Mediterranean grassland soil C-N compound turnover is dependent on rainfall and depth, and is mediated by genomically divergent microorganisms.</title>
        <authorList>
            <person name="Diamond S."/>
            <person name="Andeer P.F."/>
            <person name="Li Z."/>
            <person name="Crits-Christoph A."/>
            <person name="Burstein D."/>
            <person name="Anantharaman K."/>
            <person name="Lane K.R."/>
            <person name="Thomas B.C."/>
            <person name="Pan C."/>
            <person name="Northen T.R."/>
            <person name="Banfield J.F."/>
        </authorList>
    </citation>
    <scope>NUCLEOTIDE SEQUENCE [LARGE SCALE GENOMIC DNA]</scope>
    <source>
        <strain evidence="2">WS_8</strain>
    </source>
</reference>
<dbReference type="InterPro" id="IPR016181">
    <property type="entry name" value="Acyl_CoA_acyltransferase"/>
</dbReference>
<evidence type="ECO:0000313" key="2">
    <source>
        <dbReference type="EMBL" id="TMQ67429.1"/>
    </source>
</evidence>
<accession>A0A538TUY3</accession>
<comment type="caution">
    <text evidence="2">The sequence shown here is derived from an EMBL/GenBank/DDBJ whole genome shotgun (WGS) entry which is preliminary data.</text>
</comment>
<dbReference type="Pfam" id="PF13530">
    <property type="entry name" value="SCP2_2"/>
    <property type="match status" value="1"/>
</dbReference>
<dbReference type="PANTHER" id="PTHR37817:SF1">
    <property type="entry name" value="N-ACETYLTRANSFERASE EIS"/>
    <property type="match status" value="1"/>
</dbReference>
<dbReference type="SUPFAM" id="SSF55729">
    <property type="entry name" value="Acyl-CoA N-acyltransferases (Nat)"/>
    <property type="match status" value="1"/>
</dbReference>
<dbReference type="Gene3D" id="3.30.1050.10">
    <property type="entry name" value="SCP2 sterol-binding domain"/>
    <property type="match status" value="1"/>
</dbReference>
<dbReference type="SUPFAM" id="SSF55718">
    <property type="entry name" value="SCP-like"/>
    <property type="match status" value="1"/>
</dbReference>
<sequence>MSASRALRPPAIRYRPARRTDVETLAELGSRAYRVASVEKRRDFYTDHPRFTLREVRVAELDGQVVASLVLYPLTVYVRGQRLPLTGVGSVAVSPEHRRRGVGEACLRAALRELRQRGNHLSALYAFRGSYYRKLGYGVIETVHQCAMSAANLPASEEARRVRRLLLPDRPAVETLYERVASQGHFAVTRNPAWWSQRLWGYPGDWVVYEGRRRGQIEGYLYYDAEVSRGPFRLAITLAECVAATPEAHRGLVGHLATLADQVEEIHYAAPADGAWLTLLKTAQNLRPGAEIGPFHDTGGVANGAMLRLQDVKGALEMMPLASGARGEIVLEVEDPVLPQNARAYRVQARDGRLKVAPDTRRRAAPRLAAPVDVLAQIVAGALSPVRAAEVGLVDEARGAAEIADAWFRSRPVFFHQFNAF</sequence>
<dbReference type="InterPro" id="IPR025559">
    <property type="entry name" value="Eis_dom"/>
</dbReference>
<name>A0A538TUY3_UNCEI</name>
<dbReference type="GO" id="GO:0030649">
    <property type="term" value="P:aminoglycoside antibiotic catabolic process"/>
    <property type="evidence" value="ECO:0007669"/>
    <property type="project" value="TreeGrafter"/>
</dbReference>
<dbReference type="PANTHER" id="PTHR37817">
    <property type="entry name" value="N-ACETYLTRANSFERASE EIS"/>
    <property type="match status" value="1"/>
</dbReference>
<dbReference type="AlphaFoldDB" id="A0A538TUY3"/>
<gene>
    <name evidence="2" type="ORF">E6K78_04835</name>
</gene>
<dbReference type="Gene3D" id="3.40.630.30">
    <property type="match status" value="2"/>
</dbReference>
<feature type="domain" description="N-acetyltransferase" evidence="1">
    <location>
        <begin position="12"/>
        <end position="160"/>
    </location>
</feature>
<dbReference type="Pfam" id="PF13527">
    <property type="entry name" value="Acetyltransf_9"/>
    <property type="match status" value="1"/>
</dbReference>
<organism evidence="2 3">
    <name type="scientific">Eiseniibacteriota bacterium</name>
    <dbReference type="NCBI Taxonomy" id="2212470"/>
    <lineage>
        <taxon>Bacteria</taxon>
        <taxon>Candidatus Eiseniibacteriota</taxon>
    </lineage>
</organism>
<dbReference type="InterPro" id="IPR051554">
    <property type="entry name" value="Acetyltransferase_Eis"/>
</dbReference>
<protein>
    <submittedName>
        <fullName evidence="2">GNAT family N-acetyltransferase</fullName>
    </submittedName>
</protein>
<evidence type="ECO:0000259" key="1">
    <source>
        <dbReference type="PROSITE" id="PS51186"/>
    </source>
</evidence>
<dbReference type="Pfam" id="PF17668">
    <property type="entry name" value="Acetyltransf_17"/>
    <property type="match status" value="1"/>
</dbReference>
<proteinExistence type="predicted"/>